<dbReference type="RefSeq" id="WP_077976759.1">
    <property type="nucleotide sequence ID" value="NZ_JACHXX010000006.1"/>
</dbReference>
<reference evidence="1 2" key="1">
    <citation type="submission" date="2020-08" db="EMBL/GenBank/DDBJ databases">
        <title>Genomic Encyclopedia of Type Strains, Phase III (KMG-III): the genomes of soil and plant-associated and newly described type strains.</title>
        <authorList>
            <person name="Whitman W."/>
        </authorList>
    </citation>
    <scope>NUCLEOTIDE SEQUENCE [LARGE SCALE GENOMIC DNA]</scope>
    <source>
        <strain evidence="1 2">CECT 8280</strain>
    </source>
</reference>
<keyword evidence="2" id="KW-1185">Reference proteome</keyword>
<dbReference type="EMBL" id="JACHXX010000006">
    <property type="protein sequence ID" value="MBB3163854.1"/>
    <property type="molecule type" value="Genomic_DNA"/>
</dbReference>
<comment type="caution">
    <text evidence="1">The sequence shown here is derived from an EMBL/GenBank/DDBJ whole genome shotgun (WGS) entry which is preliminary data.</text>
</comment>
<evidence type="ECO:0000313" key="1">
    <source>
        <dbReference type="EMBL" id="MBB3163854.1"/>
    </source>
</evidence>
<evidence type="ECO:0000313" key="2">
    <source>
        <dbReference type="Proteomes" id="UP000542811"/>
    </source>
</evidence>
<name>A0ABR6GC39_9HYPH</name>
<proteinExistence type="predicted"/>
<dbReference type="Proteomes" id="UP000542811">
    <property type="component" value="Unassembled WGS sequence"/>
</dbReference>
<accession>A0ABR6GC39</accession>
<organism evidence="1 2">
    <name type="scientific">Rhizobium laguerreae</name>
    <dbReference type="NCBI Taxonomy" id="1076926"/>
    <lineage>
        <taxon>Bacteria</taxon>
        <taxon>Pseudomonadati</taxon>
        <taxon>Pseudomonadota</taxon>
        <taxon>Alphaproteobacteria</taxon>
        <taxon>Hyphomicrobiales</taxon>
        <taxon>Rhizobiaceae</taxon>
        <taxon>Rhizobium/Agrobacterium group</taxon>
        <taxon>Rhizobium</taxon>
    </lineage>
</organism>
<protein>
    <submittedName>
        <fullName evidence="1">Uncharacterized protein</fullName>
    </submittedName>
</protein>
<gene>
    <name evidence="1" type="ORF">FHS25_004349</name>
</gene>
<sequence>MRYEAITGASNKLDRFLEMIRAALAAIAQKAKVKIIALDWWEKIVATVREEVARDTSLHFNRKESEGTVVV</sequence>